<reference evidence="1" key="1">
    <citation type="submission" date="2009-07" db="EMBL/GenBank/DDBJ databases">
        <title>Complete sequence of Geobacter sp. M21.</title>
        <authorList>
            <consortium name="US DOE Joint Genome Institute"/>
            <person name="Lucas S."/>
            <person name="Copeland A."/>
            <person name="Lapidus A."/>
            <person name="Glavina del Rio T."/>
            <person name="Dalin E."/>
            <person name="Tice H."/>
            <person name="Bruce D."/>
            <person name="Goodwin L."/>
            <person name="Pitluck S."/>
            <person name="Saunders E."/>
            <person name="Brettin T."/>
            <person name="Detter J.C."/>
            <person name="Han C."/>
            <person name="Larimer F."/>
            <person name="Land M."/>
            <person name="Hauser L."/>
            <person name="Kyrpides N."/>
            <person name="Ovchinnikova G."/>
            <person name="Lovley D."/>
        </authorList>
    </citation>
    <scope>NUCLEOTIDE SEQUENCE [LARGE SCALE GENOMIC DNA]</scope>
    <source>
        <strain evidence="1">M21</strain>
    </source>
</reference>
<accession>C6E4I0</accession>
<organism evidence="1">
    <name type="scientific">Geobacter sp. (strain M21)</name>
    <dbReference type="NCBI Taxonomy" id="443144"/>
    <lineage>
        <taxon>Bacteria</taxon>
        <taxon>Pseudomonadati</taxon>
        <taxon>Thermodesulfobacteriota</taxon>
        <taxon>Desulfuromonadia</taxon>
        <taxon>Geobacterales</taxon>
        <taxon>Geobacteraceae</taxon>
        <taxon>Geobacter</taxon>
    </lineage>
</organism>
<name>C6E4I0_GEOSM</name>
<dbReference type="EMBL" id="CP001661">
    <property type="protein sequence ID" value="ACT17478.1"/>
    <property type="molecule type" value="Genomic_DNA"/>
</dbReference>
<dbReference type="OrthoDB" id="6810113at2"/>
<dbReference type="KEGG" id="gem:GM21_1419"/>
<proteinExistence type="predicted"/>
<protein>
    <submittedName>
        <fullName evidence="1">Uncharacterized protein</fullName>
    </submittedName>
</protein>
<dbReference type="HOGENOM" id="CLU_841180_0_0_7"/>
<evidence type="ECO:0000313" key="1">
    <source>
        <dbReference type="EMBL" id="ACT17478.1"/>
    </source>
</evidence>
<sequence length="346" mass="39508">MKHWTEPHGILLMQIPIEWQYRNAAIEGVKEESPFSFEPYDGAIGCFQLSCYPLAELAPNLKDKVPKGKANGKWTSTRMDSDQFDMHVFFGAIADQALIAKYIYSRDLRGDERVAKQLKISRTVLDSVTIVPFNDRSLAANLDKYDRFLASLVASTDLLNSAIESESYIEIIVVSANQIDAYLRLSIVIAKQLQAESDDIDVNYLYQAGDKGFLERKIFDHALQLGVVDQTLYDELSALYSLRNRIVHRYIISSIKTRDMISVVTRYLEMSEKMRLVLNKFEDLEIGKSFGIYGRGFVRAELPDETETRRVHSWANDKHQIGKFKRKIVEQKGTDLFVDGNDGARD</sequence>
<dbReference type="AlphaFoldDB" id="C6E4I0"/>
<gene>
    <name evidence="1" type="ordered locus">GM21_1419</name>
</gene>